<dbReference type="Proteomes" id="UP000318720">
    <property type="component" value="Unassembled WGS sequence"/>
</dbReference>
<gene>
    <name evidence="1" type="ORF">Sipo8835_44440</name>
</gene>
<reference evidence="1 2" key="1">
    <citation type="submission" date="2019-03" db="EMBL/GenBank/DDBJ databases">
        <title>Comparative genomic analyses of the sweetpotato soil rot pathogen, Streptomyces ipomoeae.</title>
        <authorList>
            <person name="Ruschel Soares N."/>
            <person name="Badger J.H."/>
            <person name="Huguet-Tapia J.C."/>
            <person name="Clark C.A."/>
            <person name="Pettis G.S."/>
        </authorList>
    </citation>
    <scope>NUCLEOTIDE SEQUENCE [LARGE SCALE GENOMIC DNA]</scope>
    <source>
        <strain evidence="1 2">88-35</strain>
    </source>
</reference>
<comment type="caution">
    <text evidence="1">The sequence shown here is derived from an EMBL/GenBank/DDBJ whole genome shotgun (WGS) entry which is preliminary data.</text>
</comment>
<accession>A0AAE8VTB3</accession>
<protein>
    <submittedName>
        <fullName evidence="1">Uncharacterized protein</fullName>
    </submittedName>
</protein>
<dbReference type="EMBL" id="SPAZ01000362">
    <property type="protein sequence ID" value="TQE15813.1"/>
    <property type="molecule type" value="Genomic_DNA"/>
</dbReference>
<name>A0AAE8VTB3_9ACTN</name>
<organism evidence="1 2">
    <name type="scientific">Streptomyces ipomoeae</name>
    <dbReference type="NCBI Taxonomy" id="103232"/>
    <lineage>
        <taxon>Bacteria</taxon>
        <taxon>Bacillati</taxon>
        <taxon>Actinomycetota</taxon>
        <taxon>Actinomycetes</taxon>
        <taxon>Kitasatosporales</taxon>
        <taxon>Streptomycetaceae</taxon>
        <taxon>Streptomyces</taxon>
    </lineage>
</organism>
<dbReference type="AlphaFoldDB" id="A0AAE8VTB3"/>
<proteinExistence type="predicted"/>
<evidence type="ECO:0000313" key="2">
    <source>
        <dbReference type="Proteomes" id="UP000318720"/>
    </source>
</evidence>
<dbReference type="RefSeq" id="WP_141586342.1">
    <property type="nucleotide sequence ID" value="NZ_SPAZ01000362.1"/>
</dbReference>
<evidence type="ECO:0000313" key="1">
    <source>
        <dbReference type="EMBL" id="TQE15813.1"/>
    </source>
</evidence>
<sequence length="229" mass="25529">MTGTRKASRLIPYITQRKGEDAAPDNLIILQHAFGPQLHYRDEDPARDRPMRGQPGHLGALWARCAFNPLDEDGMPTGKPQWKFMHPYRQMLTMQALRCQVCTKPARTLLGYIFLAGPNDEDPDQPTIKTNQPPVCAKHAPTAAEFCPHLEGDPMVFLATSAPLYGVHGILYGLNKKRQVQVVAKPKKPLPFDHPNVPTLLASQLIRQLTSFRVVGLDELTHELTTLAA</sequence>